<dbReference type="PROSITE" id="PS50035">
    <property type="entry name" value="PLD"/>
    <property type="match status" value="2"/>
</dbReference>
<dbReference type="OrthoDB" id="9762009at2"/>
<protein>
    <submittedName>
        <fullName evidence="2">Cardiolipin synthase</fullName>
    </submittedName>
</protein>
<keyword evidence="3" id="KW-1185">Reference proteome</keyword>
<dbReference type="InterPro" id="IPR025202">
    <property type="entry name" value="PLD-like_dom"/>
</dbReference>
<name>A0A1T4MU91_9FIRM</name>
<accession>A0A1T4MU91</accession>
<dbReference type="PANTHER" id="PTHR21248:SF12">
    <property type="entry name" value="CARDIOLIPIN SYNTHASE C"/>
    <property type="match status" value="1"/>
</dbReference>
<evidence type="ECO:0000313" key="3">
    <source>
        <dbReference type="Proteomes" id="UP000190625"/>
    </source>
</evidence>
<feature type="domain" description="PLD phosphodiesterase" evidence="1">
    <location>
        <begin position="129"/>
        <end position="156"/>
    </location>
</feature>
<dbReference type="Pfam" id="PF13091">
    <property type="entry name" value="PLDc_2"/>
    <property type="match status" value="2"/>
</dbReference>
<dbReference type="RefSeq" id="WP_078810061.1">
    <property type="nucleotide sequence ID" value="NZ_FUWM01000012.1"/>
</dbReference>
<dbReference type="GO" id="GO:0032049">
    <property type="term" value="P:cardiolipin biosynthetic process"/>
    <property type="evidence" value="ECO:0007669"/>
    <property type="project" value="UniProtKB-ARBA"/>
</dbReference>
<dbReference type="EMBL" id="FUWM01000012">
    <property type="protein sequence ID" value="SJZ70471.1"/>
    <property type="molecule type" value="Genomic_DNA"/>
</dbReference>
<proteinExistence type="predicted"/>
<dbReference type="InterPro" id="IPR001736">
    <property type="entry name" value="PLipase_D/transphosphatidylase"/>
</dbReference>
<evidence type="ECO:0000313" key="2">
    <source>
        <dbReference type="EMBL" id="SJZ70471.1"/>
    </source>
</evidence>
<dbReference type="STRING" id="142842.SAMN02745118_01588"/>
<dbReference type="SUPFAM" id="SSF56024">
    <property type="entry name" value="Phospholipase D/nuclease"/>
    <property type="match status" value="2"/>
</dbReference>
<gene>
    <name evidence="2" type="ORF">SAMN02745118_01588</name>
</gene>
<reference evidence="3" key="1">
    <citation type="submission" date="2017-02" db="EMBL/GenBank/DDBJ databases">
        <authorList>
            <person name="Varghese N."/>
            <person name="Submissions S."/>
        </authorList>
    </citation>
    <scope>NUCLEOTIDE SEQUENCE [LARGE SCALE GENOMIC DNA]</scope>
    <source>
        <strain evidence="3">ATCC BAA-73</strain>
    </source>
</reference>
<feature type="domain" description="PLD phosphodiesterase" evidence="1">
    <location>
        <begin position="286"/>
        <end position="313"/>
    </location>
</feature>
<organism evidence="2 3">
    <name type="scientific">Selenihalanaerobacter shriftii</name>
    <dbReference type="NCBI Taxonomy" id="142842"/>
    <lineage>
        <taxon>Bacteria</taxon>
        <taxon>Bacillati</taxon>
        <taxon>Bacillota</taxon>
        <taxon>Clostridia</taxon>
        <taxon>Halanaerobiales</taxon>
        <taxon>Halobacteroidaceae</taxon>
        <taxon>Selenihalanaerobacter</taxon>
    </lineage>
</organism>
<dbReference type="Gene3D" id="3.30.870.10">
    <property type="entry name" value="Endonuclease Chain A"/>
    <property type="match status" value="2"/>
</dbReference>
<dbReference type="AlphaFoldDB" id="A0A1T4MU91"/>
<dbReference type="SMART" id="SM00155">
    <property type="entry name" value="PLDc"/>
    <property type="match status" value="2"/>
</dbReference>
<dbReference type="Proteomes" id="UP000190625">
    <property type="component" value="Unassembled WGS sequence"/>
</dbReference>
<sequence length="368" mass="43493">MEKELLINETEFFAEIIKQIKEAKESIYIRMYIWRDDNIGNLIAEELIKAADRGVKINIIKDKAGAVFERIEQQKQSFFHKDLEVVLTIKEWVLSFLYYRDNNRSKKQSRNERLNRMLNHNNITIEADKERHDHSKFYVFDNEVLILGGINIGDKTIDGRTEEYADYMIKFVDSKLVDYFWNRYTGKSSKIGYQDVEFYFNIREQNLFEIKPKVLKLLKGARYRVDIEMAYFGDRDITEEIIAASKRGINVTIITSRESNVQQSLNQHILHKIIDESNSKVKVYMSDRMIHSKFICIDRCKFFLGSANLHKLGMSKLSELNVLVENEVDIDNKWNRWREKHLQECQLISEDKNLDYNSLIALTEAVLC</sequence>
<evidence type="ECO:0000259" key="1">
    <source>
        <dbReference type="PROSITE" id="PS50035"/>
    </source>
</evidence>
<dbReference type="GO" id="GO:0030572">
    <property type="term" value="F:phosphatidyltransferase activity"/>
    <property type="evidence" value="ECO:0007669"/>
    <property type="project" value="UniProtKB-ARBA"/>
</dbReference>
<dbReference type="PANTHER" id="PTHR21248">
    <property type="entry name" value="CARDIOLIPIN SYNTHASE"/>
    <property type="match status" value="1"/>
</dbReference>